<evidence type="ECO:0000313" key="2">
    <source>
        <dbReference type="Proteomes" id="UP000276055"/>
    </source>
</evidence>
<sequence>MVPFFVPFCIQRFSGCLEGASVKTVSGPDVTICHLGSSPRAGACYRR</sequence>
<comment type="caution">
    <text evidence="1">The sequence shown here is derived from an EMBL/GenBank/DDBJ whole genome shotgun (WGS) entry which is preliminary data.</text>
</comment>
<name>A0A495FM32_9MICC</name>
<proteinExistence type="predicted"/>
<dbReference type="Proteomes" id="UP000276055">
    <property type="component" value="Unassembled WGS sequence"/>
</dbReference>
<organism evidence="1 2">
    <name type="scientific">Arthrobacter oryzae</name>
    <dbReference type="NCBI Taxonomy" id="409290"/>
    <lineage>
        <taxon>Bacteria</taxon>
        <taxon>Bacillati</taxon>
        <taxon>Actinomycetota</taxon>
        <taxon>Actinomycetes</taxon>
        <taxon>Micrococcales</taxon>
        <taxon>Micrococcaceae</taxon>
        <taxon>Arthrobacter</taxon>
    </lineage>
</organism>
<reference evidence="1 2" key="1">
    <citation type="submission" date="2018-10" db="EMBL/GenBank/DDBJ databases">
        <title>Genomic Encyclopedia of Type Strains, Phase IV (KMG-IV): sequencing the most valuable type-strain genomes for metagenomic binning, comparative biology and taxonomic classification.</title>
        <authorList>
            <person name="Goeker M."/>
        </authorList>
    </citation>
    <scope>NUCLEOTIDE SEQUENCE [LARGE SCALE GENOMIC DNA]</scope>
    <source>
        <strain evidence="1 2">DSM 25586</strain>
    </source>
</reference>
<protein>
    <submittedName>
        <fullName evidence="1">Uncharacterized protein</fullName>
    </submittedName>
</protein>
<evidence type="ECO:0000313" key="1">
    <source>
        <dbReference type="EMBL" id="RKR29771.1"/>
    </source>
</evidence>
<accession>A0A495FM32</accession>
<dbReference type="AlphaFoldDB" id="A0A495FM32"/>
<gene>
    <name evidence="1" type="ORF">C8D78_0086</name>
</gene>
<dbReference type="EMBL" id="RBIR01000001">
    <property type="protein sequence ID" value="RKR29771.1"/>
    <property type="molecule type" value="Genomic_DNA"/>
</dbReference>